<dbReference type="SUPFAM" id="SSF57845">
    <property type="entry name" value="B-box zinc-binding domain"/>
    <property type="match status" value="1"/>
</dbReference>
<organism evidence="4 5">
    <name type="scientific">Dreissena polymorpha</name>
    <name type="common">Zebra mussel</name>
    <name type="synonym">Mytilus polymorpha</name>
    <dbReference type="NCBI Taxonomy" id="45954"/>
    <lineage>
        <taxon>Eukaryota</taxon>
        <taxon>Metazoa</taxon>
        <taxon>Spiralia</taxon>
        <taxon>Lophotrochozoa</taxon>
        <taxon>Mollusca</taxon>
        <taxon>Bivalvia</taxon>
        <taxon>Autobranchia</taxon>
        <taxon>Heteroconchia</taxon>
        <taxon>Euheterodonta</taxon>
        <taxon>Imparidentia</taxon>
        <taxon>Neoheterodontei</taxon>
        <taxon>Myida</taxon>
        <taxon>Dreissenoidea</taxon>
        <taxon>Dreissenidae</taxon>
        <taxon>Dreissena</taxon>
    </lineage>
</organism>
<dbReference type="GO" id="GO:0008270">
    <property type="term" value="F:zinc ion binding"/>
    <property type="evidence" value="ECO:0007669"/>
    <property type="project" value="UniProtKB-KW"/>
</dbReference>
<keyword evidence="1" id="KW-0863">Zinc-finger</keyword>
<dbReference type="InterPro" id="IPR047153">
    <property type="entry name" value="TRIM45/56/19-like"/>
</dbReference>
<evidence type="ECO:0000313" key="4">
    <source>
        <dbReference type="EMBL" id="KAH3816329.1"/>
    </source>
</evidence>
<dbReference type="EMBL" id="JAIWYP010000005">
    <property type="protein sequence ID" value="KAH3816329.1"/>
    <property type="molecule type" value="Genomic_DNA"/>
</dbReference>
<keyword evidence="1" id="KW-0862">Zinc</keyword>
<comment type="caution">
    <text evidence="4">The sequence shown here is derived from an EMBL/GenBank/DDBJ whole genome shotgun (WGS) entry which is preliminary data.</text>
</comment>
<feature type="region of interest" description="Disordered" evidence="2">
    <location>
        <begin position="292"/>
        <end position="378"/>
    </location>
</feature>
<evidence type="ECO:0000259" key="3">
    <source>
        <dbReference type="PROSITE" id="PS50119"/>
    </source>
</evidence>
<dbReference type="CDD" id="cd19756">
    <property type="entry name" value="Bbox2"/>
    <property type="match status" value="1"/>
</dbReference>
<dbReference type="OrthoDB" id="10246582at2759"/>
<feature type="domain" description="B box-type" evidence="3">
    <location>
        <begin position="76"/>
        <end position="110"/>
    </location>
</feature>
<protein>
    <recommendedName>
        <fullName evidence="3">B box-type domain-containing protein</fullName>
    </recommendedName>
</protein>
<proteinExistence type="predicted"/>
<reference evidence="4" key="2">
    <citation type="submission" date="2020-11" db="EMBL/GenBank/DDBJ databases">
        <authorList>
            <person name="McCartney M.A."/>
            <person name="Auch B."/>
            <person name="Kono T."/>
            <person name="Mallez S."/>
            <person name="Becker A."/>
            <person name="Gohl D.M."/>
            <person name="Silverstein K.A.T."/>
            <person name="Koren S."/>
            <person name="Bechman K.B."/>
            <person name="Herman A."/>
            <person name="Abrahante J.E."/>
            <person name="Garbe J."/>
        </authorList>
    </citation>
    <scope>NUCLEOTIDE SEQUENCE</scope>
    <source>
        <strain evidence="4">Duluth1</strain>
        <tissue evidence="4">Whole animal</tissue>
    </source>
</reference>
<evidence type="ECO:0000313" key="5">
    <source>
        <dbReference type="Proteomes" id="UP000828390"/>
    </source>
</evidence>
<dbReference type="InterPro" id="IPR015943">
    <property type="entry name" value="WD40/YVTN_repeat-like_dom_sf"/>
</dbReference>
<accession>A0A9D4GJ21</accession>
<dbReference type="Proteomes" id="UP000828390">
    <property type="component" value="Unassembled WGS sequence"/>
</dbReference>
<evidence type="ECO:0000256" key="2">
    <source>
        <dbReference type="SAM" id="MobiDB-lite"/>
    </source>
</evidence>
<dbReference type="InterPro" id="IPR000315">
    <property type="entry name" value="Znf_B-box"/>
</dbReference>
<keyword evidence="5" id="KW-1185">Reference proteome</keyword>
<dbReference type="SUPFAM" id="SSF63825">
    <property type="entry name" value="YWTD domain"/>
    <property type="match status" value="1"/>
</dbReference>
<feature type="compositionally biased region" description="Low complexity" evidence="2">
    <location>
        <begin position="348"/>
        <end position="362"/>
    </location>
</feature>
<dbReference type="PROSITE" id="PS50119">
    <property type="entry name" value="ZF_BBOX"/>
    <property type="match status" value="2"/>
</dbReference>
<keyword evidence="1" id="KW-0479">Metal-binding</keyword>
<sequence>MASNFESSIQRGSDLFFDFPCFTCQENDRNTEAAFYCPQCSKFYCCNCVEHHNNLYKKHSTLGKDKINIWPEATVDLQEQCREHKGEKLTALCEDHNQLLCHVCHIHTHKNCTHVVLITDKVKALQQGGEFKQLSAMLDTFCKKLNQKKDDFEESIQFVDKSHKQILEEINTSHTKITNQLEHLKRETIKELDTLHATLKSSIQTDITHCNESVQTMNSLIQNLKKITDKSEILHLRTYSKCLDHSIKAESFFKENSAKKDIQITFQLDTTIDQILSTMPGLGKIYVKQPPKRSIATDAKPSQDEPKAQKPSSKHPYKANPTSVVNNPDQVFHPVFSSSKKPGPGNQSSDVKQSGLVSSSSSLPDDRNDKGAVNKPKIVSDPNQVIRIKSKTAYPVAVRGNIYQCYISGICETAAGDLLIIDKYNKKVMLLDKTYKVEAVYDLPDFPESMCNIDYSLVAVTLDSEVHFIRVTNRQLVKDRTLQLQHECRGIAHHQGSLYITSLKALYHYTVDGTQVMKMYENPSQAYSVRSCAVSPDGDRIHVLIYVTKYSNQLVTLSRDGKVISTLIDPALVSVYSQGIHVTEAGQVLVCVETSNEILQVDKDGTRILAVVVTQQDGVTGPMSVCYSTQRGTLIVGMNDDDYIMVIMTK</sequence>
<dbReference type="Gene3D" id="2.130.10.10">
    <property type="entry name" value="YVTN repeat-like/Quinoprotein amine dehydrogenase"/>
    <property type="match status" value="1"/>
</dbReference>
<dbReference type="PANTHER" id="PTHR25462">
    <property type="entry name" value="BONUS, ISOFORM C-RELATED"/>
    <property type="match status" value="1"/>
</dbReference>
<dbReference type="Gene3D" id="3.30.160.60">
    <property type="entry name" value="Classic Zinc Finger"/>
    <property type="match status" value="1"/>
</dbReference>
<feature type="compositionally biased region" description="Polar residues" evidence="2">
    <location>
        <begin position="320"/>
        <end position="329"/>
    </location>
</feature>
<feature type="domain" description="B box-type" evidence="3">
    <location>
        <begin position="24"/>
        <end position="64"/>
    </location>
</feature>
<reference evidence="4" key="1">
    <citation type="journal article" date="2019" name="bioRxiv">
        <title>The Genome of the Zebra Mussel, Dreissena polymorpha: A Resource for Invasive Species Research.</title>
        <authorList>
            <person name="McCartney M.A."/>
            <person name="Auch B."/>
            <person name="Kono T."/>
            <person name="Mallez S."/>
            <person name="Zhang Y."/>
            <person name="Obille A."/>
            <person name="Becker A."/>
            <person name="Abrahante J.E."/>
            <person name="Garbe J."/>
            <person name="Badalamenti J.P."/>
            <person name="Herman A."/>
            <person name="Mangelson H."/>
            <person name="Liachko I."/>
            <person name="Sullivan S."/>
            <person name="Sone E.D."/>
            <person name="Koren S."/>
            <person name="Silverstein K.A.T."/>
            <person name="Beckman K.B."/>
            <person name="Gohl D.M."/>
        </authorList>
    </citation>
    <scope>NUCLEOTIDE SEQUENCE</scope>
    <source>
        <strain evidence="4">Duluth1</strain>
        <tissue evidence="4">Whole animal</tissue>
    </source>
</reference>
<gene>
    <name evidence="4" type="ORF">DPMN_117843</name>
</gene>
<name>A0A9D4GJ21_DREPO</name>
<dbReference type="PANTHER" id="PTHR25462:SF296">
    <property type="entry name" value="MEIOTIC P26, ISOFORM F"/>
    <property type="match status" value="1"/>
</dbReference>
<evidence type="ECO:0000256" key="1">
    <source>
        <dbReference type="PROSITE-ProRule" id="PRU00024"/>
    </source>
</evidence>
<dbReference type="AlphaFoldDB" id="A0A9D4GJ21"/>